<dbReference type="EMBL" id="CP034183">
    <property type="protein sequence ID" value="AZI43777.1"/>
    <property type="molecule type" value="Genomic_DNA"/>
</dbReference>
<protein>
    <submittedName>
        <fullName evidence="3">Acetyltransferase</fullName>
    </submittedName>
</protein>
<evidence type="ECO:0000313" key="3">
    <source>
        <dbReference type="EMBL" id="AZI43777.1"/>
    </source>
</evidence>
<dbReference type="SUPFAM" id="SSF51161">
    <property type="entry name" value="Trimeric LpxA-like enzymes"/>
    <property type="match status" value="1"/>
</dbReference>
<dbReference type="OrthoDB" id="9801697at2"/>
<dbReference type="Proteomes" id="UP000276417">
    <property type="component" value="Chromosome 1"/>
</dbReference>
<keyword evidence="1 3" id="KW-0808">Transferase</keyword>
<dbReference type="Pfam" id="PF00132">
    <property type="entry name" value="Hexapep"/>
    <property type="match status" value="1"/>
</dbReference>
<accession>A0A3G8YHT2</accession>
<dbReference type="InterPro" id="IPR051159">
    <property type="entry name" value="Hexapeptide_acetyltransf"/>
</dbReference>
<dbReference type="PANTHER" id="PTHR23416">
    <property type="entry name" value="SIALIC ACID SYNTHASE-RELATED"/>
    <property type="match status" value="1"/>
</dbReference>
<dbReference type="GO" id="GO:0016740">
    <property type="term" value="F:transferase activity"/>
    <property type="evidence" value="ECO:0007669"/>
    <property type="project" value="UniProtKB-KW"/>
</dbReference>
<name>A0A3G8YHT2_9DEIO</name>
<organism evidence="3 4">
    <name type="scientific">Deinococcus psychrotolerans</name>
    <dbReference type="NCBI Taxonomy" id="2489213"/>
    <lineage>
        <taxon>Bacteria</taxon>
        <taxon>Thermotogati</taxon>
        <taxon>Deinococcota</taxon>
        <taxon>Deinococci</taxon>
        <taxon>Deinococcales</taxon>
        <taxon>Deinococcaceae</taxon>
        <taxon>Deinococcus</taxon>
    </lineage>
</organism>
<evidence type="ECO:0000313" key="4">
    <source>
        <dbReference type="Proteomes" id="UP000276417"/>
    </source>
</evidence>
<evidence type="ECO:0000256" key="2">
    <source>
        <dbReference type="ARBA" id="ARBA00022737"/>
    </source>
</evidence>
<dbReference type="InterPro" id="IPR001451">
    <property type="entry name" value="Hexapep"/>
</dbReference>
<evidence type="ECO:0000256" key="1">
    <source>
        <dbReference type="ARBA" id="ARBA00022679"/>
    </source>
</evidence>
<dbReference type="PROSITE" id="PS00101">
    <property type="entry name" value="HEXAPEP_TRANSFERASES"/>
    <property type="match status" value="1"/>
</dbReference>
<dbReference type="AlphaFoldDB" id="A0A3G8YHT2"/>
<gene>
    <name evidence="3" type="ORF">EHF33_04380</name>
</gene>
<proteinExistence type="predicted"/>
<sequence>MIVRKQRGFQNGFLLGAGTSWLTGPYVEVGHNLRVGKRCRIETISEHNGLSYFPRLTFGNNVSLNDDVHIACVSRVEIGNNVLMASKIYISDHNHGSYSGEHQDSPVLAPGERHLGYAPVVIEDNVWLGELVSVLPGVTIGEGSIIGANSVVSRNIPPYCIAVGTPACVIKRYDFKFAQWIHESSAVAKHSGEVI</sequence>
<dbReference type="KEGG" id="dph:EHF33_04380"/>
<keyword evidence="2" id="KW-0677">Repeat</keyword>
<dbReference type="PANTHER" id="PTHR23416:SF78">
    <property type="entry name" value="LIPOPOLYSACCHARIDE BIOSYNTHESIS O-ACETYL TRANSFERASE WBBJ-RELATED"/>
    <property type="match status" value="1"/>
</dbReference>
<keyword evidence="4" id="KW-1185">Reference proteome</keyword>
<reference evidence="3 4" key="1">
    <citation type="submission" date="2018-11" db="EMBL/GenBank/DDBJ databases">
        <title>Deinococcus shelandsis sp. nov., isolated from South Shetland Islands soil of Antarctica.</title>
        <authorList>
            <person name="Tian J."/>
        </authorList>
    </citation>
    <scope>NUCLEOTIDE SEQUENCE [LARGE SCALE GENOMIC DNA]</scope>
    <source>
        <strain evidence="3 4">S14-83T</strain>
    </source>
</reference>
<dbReference type="CDD" id="cd04647">
    <property type="entry name" value="LbH_MAT_like"/>
    <property type="match status" value="1"/>
</dbReference>
<dbReference type="Gene3D" id="2.160.10.10">
    <property type="entry name" value="Hexapeptide repeat proteins"/>
    <property type="match status" value="1"/>
</dbReference>
<dbReference type="InterPro" id="IPR018357">
    <property type="entry name" value="Hexapep_transf_CS"/>
</dbReference>
<dbReference type="InterPro" id="IPR011004">
    <property type="entry name" value="Trimer_LpxA-like_sf"/>
</dbReference>